<feature type="binding site" evidence="17">
    <location>
        <begin position="136"/>
        <end position="137"/>
    </location>
    <ligand>
        <name>NAD(+)</name>
        <dbReference type="ChEBI" id="CHEBI:57540"/>
    </ligand>
</feature>
<dbReference type="CDD" id="cd08195">
    <property type="entry name" value="DHQS"/>
    <property type="match status" value="1"/>
</dbReference>
<dbReference type="PANTHER" id="PTHR43622">
    <property type="entry name" value="3-DEHYDROQUINATE SYNTHASE"/>
    <property type="match status" value="1"/>
</dbReference>
<comment type="cofactor">
    <cofactor evidence="2 17">
        <name>NAD(+)</name>
        <dbReference type="ChEBI" id="CHEBI:57540"/>
    </cofactor>
</comment>
<keyword evidence="13 17" id="KW-0520">NAD</keyword>
<evidence type="ECO:0000256" key="16">
    <source>
        <dbReference type="ARBA" id="ARBA00023285"/>
    </source>
</evidence>
<evidence type="ECO:0000313" key="20">
    <source>
        <dbReference type="EMBL" id="UOF89717.1"/>
    </source>
</evidence>
<dbReference type="Proteomes" id="UP000830167">
    <property type="component" value="Chromosome"/>
</dbReference>
<evidence type="ECO:0000256" key="9">
    <source>
        <dbReference type="ARBA" id="ARBA00022605"/>
    </source>
</evidence>
<dbReference type="InterPro" id="IPR030963">
    <property type="entry name" value="DHQ_synth_fam"/>
</dbReference>
<dbReference type="InterPro" id="IPR050071">
    <property type="entry name" value="Dehydroquinate_synthase"/>
</dbReference>
<evidence type="ECO:0000256" key="11">
    <source>
        <dbReference type="ARBA" id="ARBA00022741"/>
    </source>
</evidence>
<evidence type="ECO:0000259" key="18">
    <source>
        <dbReference type="Pfam" id="PF01761"/>
    </source>
</evidence>
<proteinExistence type="inferred from homology"/>
<dbReference type="Pfam" id="PF24621">
    <property type="entry name" value="DHQS_C"/>
    <property type="match status" value="1"/>
</dbReference>
<dbReference type="NCBIfam" id="TIGR01357">
    <property type="entry name" value="aroB"/>
    <property type="match status" value="1"/>
</dbReference>
<dbReference type="PANTHER" id="PTHR43622:SF7">
    <property type="entry name" value="3-DEHYDROQUINATE SYNTHASE, CHLOROPLASTIC"/>
    <property type="match status" value="1"/>
</dbReference>
<dbReference type="Gene3D" id="3.40.50.1970">
    <property type="match status" value="1"/>
</dbReference>
<comment type="function">
    <text evidence="17">Catalyzes the conversion of 3-deoxy-D-arabino-heptulosonate 7-phosphate (DAHP) to dehydroquinate (DHQ).</text>
</comment>
<feature type="binding site" evidence="17">
    <location>
        <position position="157"/>
    </location>
    <ligand>
        <name>NAD(+)</name>
        <dbReference type="ChEBI" id="CHEBI:57540"/>
    </ligand>
</feature>
<keyword evidence="16 17" id="KW-0170">Cobalt</keyword>
<sequence>MNGIHELRVQASSGSYVIRIGNGLPETIDKTLEEFGWSKKTPTMVITDDTVAALPWFQQLRSTLEMSCTRMIAAAIPAGEQSKSLEEAARFYDLAYTAGFDRDTWILAIGGGVVGDLAGFVAATYMRGVSFVQIPTTLLAHDSSIGGKVAVNHPKGKNIIGAFHQPRAVLYDVSTLQTLPEREFRSGLAEAVKHALIADVSLWQWLAEHHAGIRERNLDVLAELLYRSCKVKAGIVERDEKETNERALLNFGHTFGHAFETLLGYGTLTHGEAVSIGMVAALALGALLNEHSQSLKEEVENVLTSLSLPVRLPIPIDANEAIELMRKDKKARAEQLTFILLQEIGKAAIRIGVPIDSAKVALQAVAKER</sequence>
<evidence type="ECO:0000259" key="19">
    <source>
        <dbReference type="Pfam" id="PF24621"/>
    </source>
</evidence>
<evidence type="ECO:0000256" key="7">
    <source>
        <dbReference type="ARBA" id="ARBA00017684"/>
    </source>
</evidence>
<keyword evidence="14 17" id="KW-0057">Aromatic amino acid biosynthesis</keyword>
<dbReference type="SUPFAM" id="SSF56796">
    <property type="entry name" value="Dehydroquinate synthase-like"/>
    <property type="match status" value="1"/>
</dbReference>
<feature type="binding site" evidence="17">
    <location>
        <position position="148"/>
    </location>
    <ligand>
        <name>NAD(+)</name>
        <dbReference type="ChEBI" id="CHEBI:57540"/>
    </ligand>
</feature>
<comment type="subcellular location">
    <subcellularLocation>
        <location evidence="3 17">Cytoplasm</location>
    </subcellularLocation>
</comment>
<feature type="binding site" evidence="17">
    <location>
        <begin position="112"/>
        <end position="116"/>
    </location>
    <ligand>
        <name>NAD(+)</name>
        <dbReference type="ChEBI" id="CHEBI:57540"/>
    </ligand>
</feature>
<evidence type="ECO:0000256" key="15">
    <source>
        <dbReference type="ARBA" id="ARBA00023239"/>
    </source>
</evidence>
<feature type="binding site" evidence="17">
    <location>
        <position position="253"/>
    </location>
    <ligand>
        <name>Zn(2+)</name>
        <dbReference type="ChEBI" id="CHEBI:29105"/>
    </ligand>
</feature>
<evidence type="ECO:0000256" key="17">
    <source>
        <dbReference type="HAMAP-Rule" id="MF_00110"/>
    </source>
</evidence>
<keyword evidence="10 17" id="KW-0479">Metal-binding</keyword>
<feature type="binding site" evidence="17">
    <location>
        <begin position="175"/>
        <end position="178"/>
    </location>
    <ligand>
        <name>NAD(+)</name>
        <dbReference type="ChEBI" id="CHEBI:57540"/>
    </ligand>
</feature>
<dbReference type="InterPro" id="IPR056179">
    <property type="entry name" value="DHQS_C"/>
</dbReference>
<dbReference type="RefSeq" id="WP_347436407.1">
    <property type="nucleotide sequence ID" value="NZ_CP089291.1"/>
</dbReference>
<keyword evidence="12 17" id="KW-0862">Zinc</keyword>
<comment type="caution">
    <text evidence="17">Lacks conserved residue(s) required for the propagation of feature annotation.</text>
</comment>
<evidence type="ECO:0000256" key="4">
    <source>
        <dbReference type="ARBA" id="ARBA00004661"/>
    </source>
</evidence>
<dbReference type="Gene3D" id="1.20.1090.10">
    <property type="entry name" value="Dehydroquinate synthase-like - alpha domain"/>
    <property type="match status" value="1"/>
</dbReference>
<keyword evidence="15 17" id="KW-0456">Lyase</keyword>
<dbReference type="GO" id="GO:0003856">
    <property type="term" value="F:3-dehydroquinate synthase activity"/>
    <property type="evidence" value="ECO:0007669"/>
    <property type="project" value="UniProtKB-EC"/>
</dbReference>
<feature type="binding site" evidence="17">
    <location>
        <position position="270"/>
    </location>
    <ligand>
        <name>Zn(2+)</name>
        <dbReference type="ChEBI" id="CHEBI:29105"/>
    </ligand>
</feature>
<keyword evidence="9 17" id="KW-0028">Amino-acid biosynthesis</keyword>
<comment type="cofactor">
    <cofactor evidence="17">
        <name>Co(2+)</name>
        <dbReference type="ChEBI" id="CHEBI:48828"/>
    </cofactor>
    <cofactor evidence="17">
        <name>Zn(2+)</name>
        <dbReference type="ChEBI" id="CHEBI:29105"/>
    </cofactor>
    <text evidence="17">Binds 1 divalent metal cation per subunit. Can use either Co(2+) or Zn(2+).</text>
</comment>
<dbReference type="InterPro" id="IPR016037">
    <property type="entry name" value="DHQ_synth_AroB"/>
</dbReference>
<protein>
    <recommendedName>
        <fullName evidence="7 17">3-dehydroquinate synthase</fullName>
        <shortName evidence="17">DHQS</shortName>
        <ecNumber evidence="6 17">4.2.3.4</ecNumber>
    </recommendedName>
</protein>
<keyword evidence="21" id="KW-1185">Reference proteome</keyword>
<feature type="domain" description="3-dehydroquinate synthase N-terminal" evidence="18">
    <location>
        <begin position="75"/>
        <end position="185"/>
    </location>
</feature>
<dbReference type="HAMAP" id="MF_00110">
    <property type="entry name" value="DHQ_synthase"/>
    <property type="match status" value="1"/>
</dbReference>
<comment type="pathway">
    <text evidence="4 17">Metabolic intermediate biosynthesis; chorismate biosynthesis; chorismate from D-erythrose 4-phosphate and phosphoenolpyruvate: step 2/7.</text>
</comment>
<evidence type="ECO:0000256" key="5">
    <source>
        <dbReference type="ARBA" id="ARBA00005412"/>
    </source>
</evidence>
<evidence type="ECO:0000256" key="13">
    <source>
        <dbReference type="ARBA" id="ARBA00023027"/>
    </source>
</evidence>
<evidence type="ECO:0000256" key="14">
    <source>
        <dbReference type="ARBA" id="ARBA00023141"/>
    </source>
</evidence>
<name>A0ABY4CGS9_9BACL</name>
<evidence type="ECO:0000256" key="3">
    <source>
        <dbReference type="ARBA" id="ARBA00004496"/>
    </source>
</evidence>
<dbReference type="PIRSF" id="PIRSF001455">
    <property type="entry name" value="DHQ_synth"/>
    <property type="match status" value="1"/>
</dbReference>
<dbReference type="EC" id="4.2.3.4" evidence="6 17"/>
<feature type="domain" description="3-dehydroquinate synthase C-terminal" evidence="19">
    <location>
        <begin position="187"/>
        <end position="331"/>
    </location>
</feature>
<evidence type="ECO:0000256" key="2">
    <source>
        <dbReference type="ARBA" id="ARBA00001911"/>
    </source>
</evidence>
<organism evidence="20 21">
    <name type="scientific">Fodinisporobacter ferrooxydans</name>
    <dbReference type="NCBI Taxonomy" id="2901836"/>
    <lineage>
        <taxon>Bacteria</taxon>
        <taxon>Bacillati</taxon>
        <taxon>Bacillota</taxon>
        <taxon>Bacilli</taxon>
        <taxon>Bacillales</taxon>
        <taxon>Alicyclobacillaceae</taxon>
        <taxon>Fodinisporobacter</taxon>
    </lineage>
</organism>
<accession>A0ABY4CGS9</accession>
<evidence type="ECO:0000256" key="6">
    <source>
        <dbReference type="ARBA" id="ARBA00013031"/>
    </source>
</evidence>
<gene>
    <name evidence="17 20" type="primary">aroB</name>
    <name evidence="20" type="ORF">LSG31_17810</name>
</gene>
<evidence type="ECO:0000256" key="1">
    <source>
        <dbReference type="ARBA" id="ARBA00001393"/>
    </source>
</evidence>
<feature type="binding site" evidence="17">
    <location>
        <position position="190"/>
    </location>
    <ligand>
        <name>Zn(2+)</name>
        <dbReference type="ChEBI" id="CHEBI:29105"/>
    </ligand>
</feature>
<reference evidence="20" key="1">
    <citation type="submission" date="2021-12" db="EMBL/GenBank/DDBJ databases">
        <title>Alicyclobacillaceae gen. nov., sp. nov., isolated from chalcocite enrichment system.</title>
        <authorList>
            <person name="Jiang Z."/>
        </authorList>
    </citation>
    <scope>NUCLEOTIDE SEQUENCE</scope>
    <source>
        <strain evidence="20">MYW30-H2</strain>
    </source>
</reference>
<keyword evidence="11 17" id="KW-0547">Nucleotide-binding</keyword>
<dbReference type="InterPro" id="IPR030960">
    <property type="entry name" value="DHQS/DOIS_N"/>
</dbReference>
<evidence type="ECO:0000256" key="8">
    <source>
        <dbReference type="ARBA" id="ARBA00022490"/>
    </source>
</evidence>
<dbReference type="Pfam" id="PF01761">
    <property type="entry name" value="DHQ_synthase"/>
    <property type="match status" value="1"/>
</dbReference>
<comment type="catalytic activity">
    <reaction evidence="1 17">
        <text>7-phospho-2-dehydro-3-deoxy-D-arabino-heptonate = 3-dehydroquinate + phosphate</text>
        <dbReference type="Rhea" id="RHEA:21968"/>
        <dbReference type="ChEBI" id="CHEBI:32364"/>
        <dbReference type="ChEBI" id="CHEBI:43474"/>
        <dbReference type="ChEBI" id="CHEBI:58394"/>
        <dbReference type="EC" id="4.2.3.4"/>
    </reaction>
</comment>
<evidence type="ECO:0000256" key="10">
    <source>
        <dbReference type="ARBA" id="ARBA00022723"/>
    </source>
</evidence>
<dbReference type="EMBL" id="CP089291">
    <property type="protein sequence ID" value="UOF89717.1"/>
    <property type="molecule type" value="Genomic_DNA"/>
</dbReference>
<evidence type="ECO:0000313" key="21">
    <source>
        <dbReference type="Proteomes" id="UP000830167"/>
    </source>
</evidence>
<evidence type="ECO:0000256" key="12">
    <source>
        <dbReference type="ARBA" id="ARBA00022833"/>
    </source>
</evidence>
<keyword evidence="8 17" id="KW-0963">Cytoplasm</keyword>
<comment type="similarity">
    <text evidence="5 17">Belongs to the sugar phosphate cyclases superfamily. Dehydroquinate synthase family.</text>
</comment>